<feature type="binding site" evidence="6">
    <location>
        <position position="251"/>
    </location>
    <ligand>
        <name>S-adenosyl-L-methionine</name>
        <dbReference type="ChEBI" id="CHEBI:59789"/>
    </ligand>
</feature>
<protein>
    <recommendedName>
        <fullName evidence="6">Ribosomal protein L11 methyltransferase</fullName>
        <shortName evidence="6">L11 Mtase</shortName>
        <ecNumber evidence="6">2.1.1.-</ecNumber>
    </recommendedName>
</protein>
<comment type="similarity">
    <text evidence="1 6">Belongs to the methyltransferase superfamily. PrmA family.</text>
</comment>
<dbReference type="PANTHER" id="PTHR43648:SF1">
    <property type="entry name" value="ELECTRON TRANSFER FLAVOPROTEIN BETA SUBUNIT LYSINE METHYLTRANSFERASE"/>
    <property type="match status" value="1"/>
</dbReference>
<dbReference type="PANTHER" id="PTHR43648">
    <property type="entry name" value="ELECTRON TRANSFER FLAVOPROTEIN BETA SUBUNIT LYSINE METHYLTRANSFERASE"/>
    <property type="match status" value="1"/>
</dbReference>
<evidence type="ECO:0000256" key="6">
    <source>
        <dbReference type="HAMAP-Rule" id="MF_00735"/>
    </source>
</evidence>
<comment type="function">
    <text evidence="6">Methylates ribosomal protein L11.</text>
</comment>
<dbReference type="HAMAP" id="MF_00735">
    <property type="entry name" value="Methyltr_PrmA"/>
    <property type="match status" value="1"/>
</dbReference>
<dbReference type="GO" id="GO:0005737">
    <property type="term" value="C:cytoplasm"/>
    <property type="evidence" value="ECO:0007669"/>
    <property type="project" value="UniProtKB-SubCell"/>
</dbReference>
<comment type="caution">
    <text evidence="7">The sequence shown here is derived from an EMBL/GenBank/DDBJ whole genome shotgun (WGS) entry which is preliminary data.</text>
</comment>
<keyword evidence="5 6" id="KW-0949">S-adenosyl-L-methionine</keyword>
<keyword evidence="3 6" id="KW-0489">Methyltransferase</keyword>
<dbReference type="CDD" id="cd02440">
    <property type="entry name" value="AdoMet_MTases"/>
    <property type="match status" value="1"/>
</dbReference>
<dbReference type="InterPro" id="IPR029063">
    <property type="entry name" value="SAM-dependent_MTases_sf"/>
</dbReference>
<comment type="catalytic activity">
    <reaction evidence="6">
        <text>L-lysyl-[protein] + 3 S-adenosyl-L-methionine = N(6),N(6),N(6)-trimethyl-L-lysyl-[protein] + 3 S-adenosyl-L-homocysteine + 3 H(+)</text>
        <dbReference type="Rhea" id="RHEA:54192"/>
        <dbReference type="Rhea" id="RHEA-COMP:9752"/>
        <dbReference type="Rhea" id="RHEA-COMP:13826"/>
        <dbReference type="ChEBI" id="CHEBI:15378"/>
        <dbReference type="ChEBI" id="CHEBI:29969"/>
        <dbReference type="ChEBI" id="CHEBI:57856"/>
        <dbReference type="ChEBI" id="CHEBI:59789"/>
        <dbReference type="ChEBI" id="CHEBI:61961"/>
    </reaction>
</comment>
<reference evidence="7 8" key="1">
    <citation type="journal article" date="2019" name="Appl. Microbiol. Biotechnol.">
        <title>Uncovering carbohydrate metabolism through a genotype-phenotype association study of 56 lactic acid bacteria genomes.</title>
        <authorList>
            <person name="Buron-Moles G."/>
            <person name="Chailyan A."/>
            <person name="Dolejs I."/>
            <person name="Forster J."/>
            <person name="Miks M.H."/>
        </authorList>
    </citation>
    <scope>NUCLEOTIDE SEQUENCE [LARGE SCALE GENOMIC DNA]</scope>
    <source>
        <strain evidence="7 8">ATCC 4005</strain>
    </source>
</reference>
<evidence type="ECO:0000256" key="2">
    <source>
        <dbReference type="ARBA" id="ARBA00022490"/>
    </source>
</evidence>
<dbReference type="InterPro" id="IPR050078">
    <property type="entry name" value="Ribosomal_L11_MeTrfase_PrmA"/>
</dbReference>
<evidence type="ECO:0000256" key="4">
    <source>
        <dbReference type="ARBA" id="ARBA00022679"/>
    </source>
</evidence>
<dbReference type="Proteomes" id="UP000295181">
    <property type="component" value="Unassembled WGS sequence"/>
</dbReference>
<dbReference type="NCBIfam" id="TIGR00406">
    <property type="entry name" value="prmA"/>
    <property type="match status" value="1"/>
</dbReference>
<dbReference type="SUPFAM" id="SSF53335">
    <property type="entry name" value="S-adenosyl-L-methionine-dependent methyltransferases"/>
    <property type="match status" value="1"/>
</dbReference>
<dbReference type="AlphaFoldDB" id="A0A4V3A3P6"/>
<feature type="binding site" evidence="6">
    <location>
        <position position="186"/>
    </location>
    <ligand>
        <name>S-adenosyl-L-methionine</name>
        <dbReference type="ChEBI" id="CHEBI:59789"/>
    </ligand>
</feature>
<organism evidence="7 8">
    <name type="scientific">Lentilactobacillus buchneri DSM 20057</name>
    <dbReference type="NCBI Taxonomy" id="1423728"/>
    <lineage>
        <taxon>Bacteria</taxon>
        <taxon>Bacillati</taxon>
        <taxon>Bacillota</taxon>
        <taxon>Bacilli</taxon>
        <taxon>Lactobacillales</taxon>
        <taxon>Lactobacillaceae</taxon>
        <taxon>Lentilactobacillus</taxon>
    </lineage>
</organism>
<evidence type="ECO:0000313" key="8">
    <source>
        <dbReference type="Proteomes" id="UP000295181"/>
    </source>
</evidence>
<keyword evidence="2 6" id="KW-0963">Cytoplasm</keyword>
<evidence type="ECO:0000256" key="5">
    <source>
        <dbReference type="ARBA" id="ARBA00022691"/>
    </source>
</evidence>
<dbReference type="GO" id="GO:0032259">
    <property type="term" value="P:methylation"/>
    <property type="evidence" value="ECO:0007669"/>
    <property type="project" value="UniProtKB-KW"/>
</dbReference>
<evidence type="ECO:0000256" key="1">
    <source>
        <dbReference type="ARBA" id="ARBA00009741"/>
    </source>
</evidence>
<dbReference type="GO" id="GO:0016279">
    <property type="term" value="F:protein-lysine N-methyltransferase activity"/>
    <property type="evidence" value="ECO:0007669"/>
    <property type="project" value="RHEA"/>
</dbReference>
<accession>A0A4V3A3P6</accession>
<feature type="binding site" evidence="6">
    <location>
        <position position="165"/>
    </location>
    <ligand>
        <name>S-adenosyl-L-methionine</name>
        <dbReference type="ChEBI" id="CHEBI:59789"/>
    </ligand>
</feature>
<keyword evidence="4 6" id="KW-0808">Transferase</keyword>
<proteinExistence type="inferred from homology"/>
<dbReference type="GeneID" id="72462073"/>
<sequence length="320" mass="34890">MDWTELSIMTTSEAVEAVANILMAYGATGVSIEDAKDFEKLKPGRYGDHGEIVDPKDLTHVRQGAIVSAYYPNNQHIDAQADQIATKVRGLAKFDLNPGPAEVHLTPVVNQDWQTAWEKYYHPVSISRFITIVPSWEDYQPKSAQEKIVRLDPGMAFGTGTHPTTRLSLQALEMVMQGGESILDVGTGSGVLSIAAKLMGAGEIHAFDVDDIAVESAEKNIQLNPGAKGIHVAANDLLAGIHTQVDIVVANILAEIIVPLVPQAWDNLVPGGFFLTSGIIKDKFATVENAMTSQEFQIIETLRMKDWYGVIAQKPKDEDK</sequence>
<evidence type="ECO:0000313" key="7">
    <source>
        <dbReference type="EMBL" id="TDG75405.1"/>
    </source>
</evidence>
<comment type="subcellular location">
    <subcellularLocation>
        <location evidence="6">Cytoplasm</location>
    </subcellularLocation>
</comment>
<dbReference type="RefSeq" id="WP_013727811.1">
    <property type="nucleotide sequence ID" value="NZ_AZDM01000001.1"/>
</dbReference>
<evidence type="ECO:0000256" key="3">
    <source>
        <dbReference type="ARBA" id="ARBA00022603"/>
    </source>
</evidence>
<dbReference type="EMBL" id="PUFP01000066">
    <property type="protein sequence ID" value="TDG75405.1"/>
    <property type="molecule type" value="Genomic_DNA"/>
</dbReference>
<gene>
    <name evidence="6" type="primary">prmA</name>
    <name evidence="7" type="ORF">C5L32_002479</name>
</gene>
<dbReference type="EC" id="2.1.1.-" evidence="6"/>
<dbReference type="PIRSF" id="PIRSF000401">
    <property type="entry name" value="RPL11_MTase"/>
    <property type="match status" value="1"/>
</dbReference>
<dbReference type="InterPro" id="IPR004498">
    <property type="entry name" value="Ribosomal_PrmA_MeTrfase"/>
</dbReference>
<name>A0A4V3A3P6_LENBU</name>
<dbReference type="Pfam" id="PF06325">
    <property type="entry name" value="PrmA"/>
    <property type="match status" value="1"/>
</dbReference>
<feature type="binding site" evidence="6">
    <location>
        <position position="208"/>
    </location>
    <ligand>
        <name>S-adenosyl-L-methionine</name>
        <dbReference type="ChEBI" id="CHEBI:59789"/>
    </ligand>
</feature>
<dbReference type="Gene3D" id="3.40.50.150">
    <property type="entry name" value="Vaccinia Virus protein VP39"/>
    <property type="match status" value="1"/>
</dbReference>